<dbReference type="Pfam" id="PF25084">
    <property type="entry name" value="LbH_EIF2B"/>
    <property type="match status" value="1"/>
</dbReference>
<feature type="domain" description="Nucleotidyl transferase" evidence="10">
    <location>
        <begin position="8"/>
        <end position="142"/>
    </location>
</feature>
<keyword evidence="13" id="KW-1185">Reference proteome</keyword>
<comment type="subcellular location">
    <subcellularLocation>
        <location evidence="1">Cytoplasm</location>
        <location evidence="1">Cytosol</location>
    </subcellularLocation>
</comment>
<evidence type="ECO:0000256" key="6">
    <source>
        <dbReference type="ARBA" id="ARBA00044196"/>
    </source>
</evidence>
<dbReference type="Gene3D" id="2.160.10.10">
    <property type="entry name" value="Hexapeptide repeat proteins"/>
    <property type="match status" value="1"/>
</dbReference>
<evidence type="ECO:0000256" key="5">
    <source>
        <dbReference type="ARBA" id="ARBA00022917"/>
    </source>
</evidence>
<name>A0A087T6Q1_STEMI</name>
<dbReference type="PANTHER" id="PTHR45989">
    <property type="entry name" value="TRANSLATION INITIATION FACTOR EIF-2B SUBUNIT GAMMA"/>
    <property type="match status" value="1"/>
</dbReference>
<evidence type="ECO:0000256" key="4">
    <source>
        <dbReference type="ARBA" id="ARBA00022540"/>
    </source>
</evidence>
<dbReference type="OMA" id="NCVINPK"/>
<evidence type="ECO:0000259" key="11">
    <source>
        <dbReference type="Pfam" id="PF25084"/>
    </source>
</evidence>
<organism evidence="12 13">
    <name type="scientific">Stegodyphus mimosarum</name>
    <name type="common">African social velvet spider</name>
    <dbReference type="NCBI Taxonomy" id="407821"/>
    <lineage>
        <taxon>Eukaryota</taxon>
        <taxon>Metazoa</taxon>
        <taxon>Ecdysozoa</taxon>
        <taxon>Arthropoda</taxon>
        <taxon>Chelicerata</taxon>
        <taxon>Arachnida</taxon>
        <taxon>Araneae</taxon>
        <taxon>Araneomorphae</taxon>
        <taxon>Entelegynae</taxon>
        <taxon>Eresoidea</taxon>
        <taxon>Eresidae</taxon>
        <taxon>Stegodyphus</taxon>
    </lineage>
</organism>
<reference evidence="12 13" key="1">
    <citation type="submission" date="2013-11" db="EMBL/GenBank/DDBJ databases">
        <title>Genome sequencing of Stegodyphus mimosarum.</title>
        <authorList>
            <person name="Bechsgaard J."/>
        </authorList>
    </citation>
    <scope>NUCLEOTIDE SEQUENCE [LARGE SCALE GENOMIC DNA]</scope>
</reference>
<dbReference type="InterPro" id="IPR029044">
    <property type="entry name" value="Nucleotide-diphossugar_trans"/>
</dbReference>
<evidence type="ECO:0000256" key="1">
    <source>
        <dbReference type="ARBA" id="ARBA00004514"/>
    </source>
</evidence>
<accession>A0A087T6Q1</accession>
<evidence type="ECO:0000313" key="13">
    <source>
        <dbReference type="Proteomes" id="UP000054359"/>
    </source>
</evidence>
<dbReference type="InterPro" id="IPR005835">
    <property type="entry name" value="NTP_transferase_dom"/>
</dbReference>
<keyword evidence="5" id="KW-0648">Protein biosynthesis</keyword>
<dbReference type="CDD" id="cd04198">
    <property type="entry name" value="eIF-2B_gamma_N"/>
    <property type="match status" value="1"/>
</dbReference>
<dbReference type="InterPro" id="IPR051960">
    <property type="entry name" value="eIF2B_gamma"/>
</dbReference>
<protein>
    <recommendedName>
        <fullName evidence="6">Translation initiation factor eIF2B subunit gamma</fullName>
    </recommendedName>
    <alternativeName>
        <fullName evidence="7">eIF2B GDP-GTP exchange factor subunit gamma</fullName>
    </alternativeName>
</protein>
<dbReference type="AlphaFoldDB" id="A0A087T6Q1"/>
<sequence length="418" mass="46868">MKMMEFQAIIMAAGTGSRMREITSAHPKCLLPIGNIPLILCSLNVLKRTGFSEVIVLIRENEKAKIQNAIEGKLDIKLDIVTIPKNEDWGTADSLRHIKDKIKRDVLVISCDIVTDINIQNILMLHRSQGSSLTVLLVPFPKALREIDMPGSKKKCKFERDIIGIDSSGRLTFLNSEADFEEGVPLKLSTLKQNPLVTVYSNLMDVHLYVIKKDLISFIVNNEHLSTLKGEFLPAAVKKQFTVKKEQKTEPVDASLGSSILNKDWIDLKQLALDMSSWKDPSIYLKPAIEEELKCFAYVEKEFFCSRVNNLVAYIDINRKISKHFYVVTGMQTKLHQYQKSQVDADSIIGDNCELQAKSMVKQSVIGNNCKLNEKAKISNSVVMDNVQFGKDCIIQGSIICSNVKIEDGCSLKNCIVG</sequence>
<dbReference type="GO" id="GO:0005085">
    <property type="term" value="F:guanyl-nucleotide exchange factor activity"/>
    <property type="evidence" value="ECO:0007669"/>
    <property type="project" value="TreeGrafter"/>
</dbReference>
<dbReference type="EMBL" id="KK113689">
    <property type="protein sequence ID" value="KFM60790.1"/>
    <property type="molecule type" value="Genomic_DNA"/>
</dbReference>
<feature type="domain" description="EIF2B subunit epsilon/gamma LbH" evidence="11">
    <location>
        <begin position="333"/>
        <end position="417"/>
    </location>
</feature>
<comment type="subunit">
    <text evidence="9">Component of the translation initiation factor 2B (eIF2B) complex which is a heterodecamer of two sets of five different subunits: alpha, beta, gamma, delta and epsilon. Subunits alpha, beta and delta comprise a regulatory subcomplex and subunits epsilon and gamma comprise a catalytic subcomplex. Within the complex, the hexameric regulatory complex resides at the center, with the two heterodimeric catalytic subcomplexes bound on opposite sides.</text>
</comment>
<keyword evidence="3" id="KW-0963">Cytoplasm</keyword>
<dbReference type="OrthoDB" id="10250549at2759"/>
<proteinExistence type="inferred from homology"/>
<dbReference type="InterPro" id="IPR056764">
    <property type="entry name" value="LbH_EIF2B3/5"/>
</dbReference>
<feature type="non-terminal residue" evidence="12">
    <location>
        <position position="418"/>
    </location>
</feature>
<evidence type="ECO:0000256" key="3">
    <source>
        <dbReference type="ARBA" id="ARBA00022490"/>
    </source>
</evidence>
<evidence type="ECO:0000256" key="9">
    <source>
        <dbReference type="ARBA" id="ARBA00046432"/>
    </source>
</evidence>
<evidence type="ECO:0000256" key="2">
    <source>
        <dbReference type="ARBA" id="ARBA00007878"/>
    </source>
</evidence>
<dbReference type="Proteomes" id="UP000054359">
    <property type="component" value="Unassembled WGS sequence"/>
</dbReference>
<evidence type="ECO:0000256" key="7">
    <source>
        <dbReference type="ARBA" id="ARBA00044229"/>
    </source>
</evidence>
<dbReference type="SUPFAM" id="SSF53448">
    <property type="entry name" value="Nucleotide-diphospho-sugar transferases"/>
    <property type="match status" value="1"/>
</dbReference>
<comment type="function">
    <text evidence="8">Acts as a component of the translation initiation factor 2B (eIF2B) complex, which catalyzes the exchange of GDP for GTP on the eukaryotic initiation factor 2 (eIF2) complex gamma subunit. Its guanine nucleotide exchange factor activity is repressed when bound to eIF2 complex phosphorylated on the alpha subunit, thereby limiting the amount of methionyl-initiator methionine tRNA available to the ribosome and consequently global translation is repressed.</text>
</comment>
<dbReference type="GO" id="GO:0005829">
    <property type="term" value="C:cytosol"/>
    <property type="evidence" value="ECO:0007669"/>
    <property type="project" value="UniProtKB-SubCell"/>
</dbReference>
<dbReference type="Gene3D" id="3.90.550.10">
    <property type="entry name" value="Spore Coat Polysaccharide Biosynthesis Protein SpsA, Chain A"/>
    <property type="match status" value="1"/>
</dbReference>
<evidence type="ECO:0000313" key="12">
    <source>
        <dbReference type="EMBL" id="KFM60790.1"/>
    </source>
</evidence>
<comment type="similarity">
    <text evidence="2">Belongs to the eIF-2B gamma/epsilon subunits family.</text>
</comment>
<dbReference type="PANTHER" id="PTHR45989:SF1">
    <property type="entry name" value="TRANSLATION INITIATION FACTOR EIF-2B SUBUNIT GAMMA"/>
    <property type="match status" value="1"/>
</dbReference>
<dbReference type="GO" id="GO:0002183">
    <property type="term" value="P:cytoplasmic translational initiation"/>
    <property type="evidence" value="ECO:0007669"/>
    <property type="project" value="TreeGrafter"/>
</dbReference>
<dbReference type="Pfam" id="PF00483">
    <property type="entry name" value="NTP_transferase"/>
    <property type="match status" value="1"/>
</dbReference>
<dbReference type="GO" id="GO:0005851">
    <property type="term" value="C:eukaryotic translation initiation factor 2B complex"/>
    <property type="evidence" value="ECO:0007669"/>
    <property type="project" value="TreeGrafter"/>
</dbReference>
<keyword evidence="4 12" id="KW-0396">Initiation factor</keyword>
<evidence type="ECO:0000256" key="8">
    <source>
        <dbReference type="ARBA" id="ARBA00045373"/>
    </source>
</evidence>
<dbReference type="STRING" id="407821.A0A087T6Q1"/>
<gene>
    <name evidence="12" type="ORF">X975_13640</name>
</gene>
<evidence type="ECO:0000259" key="10">
    <source>
        <dbReference type="Pfam" id="PF00483"/>
    </source>
</evidence>
<dbReference type="GO" id="GO:0003743">
    <property type="term" value="F:translation initiation factor activity"/>
    <property type="evidence" value="ECO:0007669"/>
    <property type="project" value="UniProtKB-KW"/>
</dbReference>